<dbReference type="PaxDb" id="243159-AFE_1609"/>
<reference evidence="2 3" key="1">
    <citation type="journal article" date="2008" name="BMC Genomics">
        <title>Acidithiobacillus ferrooxidans metabolism: from genome sequence to industrial applications.</title>
        <authorList>
            <person name="Valdes J."/>
            <person name="Pedroso I."/>
            <person name="Quatrini R."/>
            <person name="Dodson R.J."/>
            <person name="Tettelin H."/>
            <person name="Blake R.II."/>
            <person name="Eisen J.A."/>
            <person name="Holmes D.S."/>
        </authorList>
    </citation>
    <scope>NUCLEOTIDE SEQUENCE [LARGE SCALE GENOMIC DNA]</scope>
    <source>
        <strain evidence="3">ATCC 23270 / DSM 14882 / CIP 104768 / NCIMB 8455</strain>
    </source>
</reference>
<dbReference type="KEGG" id="afr:AFE_1609"/>
<gene>
    <name evidence="2" type="ordered locus">AFE_1609</name>
</gene>
<dbReference type="HOGENOM" id="CLU_2839692_0_0_6"/>
<name>B7JAU9_ACIF2</name>
<evidence type="ECO:0000313" key="2">
    <source>
        <dbReference type="EMBL" id="ACK78288.1"/>
    </source>
</evidence>
<evidence type="ECO:0000313" key="3">
    <source>
        <dbReference type="Proteomes" id="UP000001362"/>
    </source>
</evidence>
<dbReference type="AlphaFoldDB" id="B7JAU9"/>
<proteinExistence type="predicted"/>
<dbReference type="Proteomes" id="UP000001362">
    <property type="component" value="Chromosome"/>
</dbReference>
<feature type="region of interest" description="Disordered" evidence="1">
    <location>
        <begin position="41"/>
        <end position="65"/>
    </location>
</feature>
<protein>
    <submittedName>
        <fullName evidence="2">Uncharacterized protein</fullName>
    </submittedName>
</protein>
<accession>B7JAU9</accession>
<evidence type="ECO:0000256" key="1">
    <source>
        <dbReference type="SAM" id="MobiDB-lite"/>
    </source>
</evidence>
<keyword evidence="3" id="KW-1185">Reference proteome</keyword>
<organism evidence="2 3">
    <name type="scientific">Acidithiobacillus ferrooxidans (strain ATCC 23270 / DSM 14882 / CIP 104768 / NCIMB 8455)</name>
    <name type="common">Ferrobacillus ferrooxidans (strain ATCC 23270)</name>
    <dbReference type="NCBI Taxonomy" id="243159"/>
    <lineage>
        <taxon>Bacteria</taxon>
        <taxon>Pseudomonadati</taxon>
        <taxon>Pseudomonadota</taxon>
        <taxon>Acidithiobacillia</taxon>
        <taxon>Acidithiobacillales</taxon>
        <taxon>Acidithiobacillaceae</taxon>
        <taxon>Acidithiobacillus</taxon>
    </lineage>
</organism>
<sequence length="65" mass="7194">MVAIWRNKFGLKLSQAAFLRGGSSVSAQKAGVGHWNFPDFGSKPFQKRNPQKLLNRPGFRGGHLV</sequence>
<dbReference type="EMBL" id="CP001219">
    <property type="protein sequence ID" value="ACK78288.1"/>
    <property type="molecule type" value="Genomic_DNA"/>
</dbReference>